<dbReference type="KEGG" id="orn:DV701_05815"/>
<feature type="transmembrane region" description="Helical" evidence="2">
    <location>
        <begin position="146"/>
        <end position="165"/>
    </location>
</feature>
<feature type="compositionally biased region" description="Basic and acidic residues" evidence="1">
    <location>
        <begin position="44"/>
        <end position="72"/>
    </location>
</feature>
<keyword evidence="4" id="KW-1185">Reference proteome</keyword>
<keyword evidence="2" id="KW-1133">Transmembrane helix</keyword>
<dbReference type="OrthoDB" id="4855887at2"/>
<accession>A0A345NKZ3</accession>
<name>A0A345NKZ3_9MICO</name>
<gene>
    <name evidence="3" type="ORF">DV701_05815</name>
</gene>
<feature type="compositionally biased region" description="Basic and acidic residues" evidence="1">
    <location>
        <begin position="17"/>
        <end position="27"/>
    </location>
</feature>
<keyword evidence="2" id="KW-0812">Transmembrane</keyword>
<feature type="transmembrane region" description="Helical" evidence="2">
    <location>
        <begin position="456"/>
        <end position="476"/>
    </location>
</feature>
<feature type="compositionally biased region" description="Acidic residues" evidence="1">
    <location>
        <begin position="34"/>
        <end position="43"/>
    </location>
</feature>
<protein>
    <submittedName>
        <fullName evidence="3">Uncharacterized protein</fullName>
    </submittedName>
</protein>
<sequence>MSGTTEQGGTPVSSTDEDARGGGDERPMLILGEDLPDVEDTTPEELRRQQEEAEREIAEARRRAQEEIERRRREAEKEIAALEQQKERELAARQRELDDTQRTLFEREAKLRRTVTASGGTPEERLVSKVARPPLSQRGLRRSGRVVGLATAAAAALAVGLLTAVPGGGPDVRAEIDDADRARVVWLRSGSAADEQIARRMAGQDVPTGADGTYENVRLAREAGEIYAADRYVERTEENTATMLAADTSEVRSLTLWNELHDTAGYAVGSWEVEDIVEDSRGPGAWTYVLLAVGVLGLAALAVLALVARSWVSLPVLVVATGLAVAALSAVAAHDAAVGATAAAHEAADDAVDDLYDQVGRDLRVAYGITTSSYDRRPEFWTDDPFYGEDQAPGTEAYLAVREDMAGAMEQGEEATEQKALELVQAAREGMEARGPAVGRARADLLAALERSGSRWGLAAGLGAGAAVLGGLGVALSRGRGRTP</sequence>
<dbReference type="Proteomes" id="UP000253790">
    <property type="component" value="Chromosome"/>
</dbReference>
<feature type="region of interest" description="Disordered" evidence="1">
    <location>
        <begin position="1"/>
        <end position="72"/>
    </location>
</feature>
<feature type="compositionally biased region" description="Polar residues" evidence="1">
    <location>
        <begin position="1"/>
        <end position="14"/>
    </location>
</feature>
<feature type="transmembrane region" description="Helical" evidence="2">
    <location>
        <begin position="314"/>
        <end position="333"/>
    </location>
</feature>
<dbReference type="RefSeq" id="WP_114927466.1">
    <property type="nucleotide sequence ID" value="NZ_CP031229.1"/>
</dbReference>
<proteinExistence type="predicted"/>
<evidence type="ECO:0000256" key="2">
    <source>
        <dbReference type="SAM" id="Phobius"/>
    </source>
</evidence>
<evidence type="ECO:0000313" key="4">
    <source>
        <dbReference type="Proteomes" id="UP000253790"/>
    </source>
</evidence>
<dbReference type="AlphaFoldDB" id="A0A345NKZ3"/>
<evidence type="ECO:0000256" key="1">
    <source>
        <dbReference type="SAM" id="MobiDB-lite"/>
    </source>
</evidence>
<organism evidence="3 4">
    <name type="scientific">Ornithinimicrobium avium</name>
    <dbReference type="NCBI Taxonomy" id="2283195"/>
    <lineage>
        <taxon>Bacteria</taxon>
        <taxon>Bacillati</taxon>
        <taxon>Actinomycetota</taxon>
        <taxon>Actinomycetes</taxon>
        <taxon>Micrococcales</taxon>
        <taxon>Ornithinimicrobiaceae</taxon>
        <taxon>Ornithinimicrobium</taxon>
    </lineage>
</organism>
<evidence type="ECO:0000313" key="3">
    <source>
        <dbReference type="EMBL" id="AXH95701.1"/>
    </source>
</evidence>
<feature type="transmembrane region" description="Helical" evidence="2">
    <location>
        <begin position="285"/>
        <end position="307"/>
    </location>
</feature>
<reference evidence="3 4" key="1">
    <citation type="submission" date="2018-07" db="EMBL/GenBank/DDBJ databases">
        <title>Complete genome sequencing of Ornithinimicrobium sp. AMA3305.</title>
        <authorList>
            <person name="Bae J.-W."/>
        </authorList>
    </citation>
    <scope>NUCLEOTIDE SEQUENCE [LARGE SCALE GENOMIC DNA]</scope>
    <source>
        <strain evidence="3 4">AMA3305</strain>
    </source>
</reference>
<keyword evidence="2" id="KW-0472">Membrane</keyword>
<dbReference type="EMBL" id="CP031229">
    <property type="protein sequence ID" value="AXH95701.1"/>
    <property type="molecule type" value="Genomic_DNA"/>
</dbReference>